<evidence type="ECO:0000256" key="4">
    <source>
        <dbReference type="ARBA" id="ARBA00038205"/>
    </source>
</evidence>
<evidence type="ECO:0000256" key="2">
    <source>
        <dbReference type="ARBA" id="ARBA00023128"/>
    </source>
</evidence>
<reference evidence="6" key="1">
    <citation type="journal article" date="2023" name="bioRxiv">
        <title>Scaffold-level genome assemblies of two parasitoid biocontrol wasps reveal the parthenogenesis mechanism and an associated novel virus.</title>
        <authorList>
            <person name="Inwood S."/>
            <person name="Skelly J."/>
            <person name="Guhlin J."/>
            <person name="Harrop T."/>
            <person name="Goldson S."/>
            <person name="Dearden P."/>
        </authorList>
    </citation>
    <scope>NUCLEOTIDE SEQUENCE</scope>
    <source>
        <strain evidence="6">Lincoln</strain>
        <tissue evidence="6">Whole body</tissue>
    </source>
</reference>
<dbReference type="InterPro" id="IPR051040">
    <property type="entry name" value="COX23"/>
</dbReference>
<dbReference type="AlphaFoldDB" id="A0AA39G5W8"/>
<dbReference type="InterPro" id="IPR009069">
    <property type="entry name" value="Cys_alpha_HP_mot_SF"/>
</dbReference>
<keyword evidence="2" id="KW-0496">Mitochondrion</keyword>
<dbReference type="PANTHER" id="PTHR46811">
    <property type="entry name" value="COILED-COIL-HELIX-COILED-COIL-HELIX DOMAIN-CONTAINING PROTEIN 7"/>
    <property type="match status" value="1"/>
</dbReference>
<dbReference type="EMBL" id="JAQQBR010000002">
    <property type="protein sequence ID" value="KAK0181670.1"/>
    <property type="molecule type" value="Genomic_DNA"/>
</dbReference>
<comment type="subcellular location">
    <subcellularLocation>
        <location evidence="1">Mitochondrion intermembrane space</location>
    </subcellularLocation>
</comment>
<name>A0AA39G5W8_MICHY</name>
<dbReference type="PANTHER" id="PTHR46811:SF1">
    <property type="entry name" value="COILED-COIL-HELIX-COILED-COIL-HELIX DOMAIN-CONTAINING PROTEIN 7"/>
    <property type="match status" value="1"/>
</dbReference>
<dbReference type="InterPro" id="IPR048280">
    <property type="entry name" value="COX6B-like"/>
</dbReference>
<dbReference type="GO" id="GO:0005758">
    <property type="term" value="C:mitochondrial intermembrane space"/>
    <property type="evidence" value="ECO:0007669"/>
    <property type="project" value="UniProtKB-SubCell"/>
</dbReference>
<comment type="similarity">
    <text evidence="4">Belongs to the CHCHD7 family.</text>
</comment>
<dbReference type="PROSITE" id="PS51808">
    <property type="entry name" value="CHCH"/>
    <property type="match status" value="1"/>
</dbReference>
<dbReference type="GO" id="GO:0033108">
    <property type="term" value="P:mitochondrial respiratory chain complex assembly"/>
    <property type="evidence" value="ECO:0007669"/>
    <property type="project" value="TreeGrafter"/>
</dbReference>
<organism evidence="6 7">
    <name type="scientific">Microctonus hyperodae</name>
    <name type="common">Parasitoid wasp</name>
    <dbReference type="NCBI Taxonomy" id="165561"/>
    <lineage>
        <taxon>Eukaryota</taxon>
        <taxon>Metazoa</taxon>
        <taxon>Ecdysozoa</taxon>
        <taxon>Arthropoda</taxon>
        <taxon>Hexapoda</taxon>
        <taxon>Insecta</taxon>
        <taxon>Pterygota</taxon>
        <taxon>Neoptera</taxon>
        <taxon>Endopterygota</taxon>
        <taxon>Hymenoptera</taxon>
        <taxon>Apocrita</taxon>
        <taxon>Ichneumonoidea</taxon>
        <taxon>Braconidae</taxon>
        <taxon>Euphorinae</taxon>
        <taxon>Microctonus</taxon>
    </lineage>
</organism>
<sequence>MSVSEIFKDATYSSENANPCMKERLLSLKCLDENNYKQEACKLYFDNYKNCNKFWKEVYFTRRQQGISPYLPEPEERAKIKDEYLKSMKK</sequence>
<evidence type="ECO:0000313" key="7">
    <source>
        <dbReference type="Proteomes" id="UP001168972"/>
    </source>
</evidence>
<evidence type="ECO:0000256" key="1">
    <source>
        <dbReference type="ARBA" id="ARBA00004569"/>
    </source>
</evidence>
<proteinExistence type="inferred from homology"/>
<accession>A0AA39G5W8</accession>
<dbReference type="Pfam" id="PF02297">
    <property type="entry name" value="COX6B"/>
    <property type="match status" value="1"/>
</dbReference>
<keyword evidence="7" id="KW-1185">Reference proteome</keyword>
<gene>
    <name evidence="6" type="ORF">PV327_003935</name>
</gene>
<evidence type="ECO:0000313" key="6">
    <source>
        <dbReference type="EMBL" id="KAK0181670.1"/>
    </source>
</evidence>
<reference evidence="6" key="2">
    <citation type="submission" date="2023-03" db="EMBL/GenBank/DDBJ databases">
        <authorList>
            <person name="Inwood S.N."/>
            <person name="Skelly J.G."/>
            <person name="Guhlin J."/>
            <person name="Harrop T.W.R."/>
            <person name="Goldson S.G."/>
            <person name="Dearden P.K."/>
        </authorList>
    </citation>
    <scope>NUCLEOTIDE SEQUENCE</scope>
    <source>
        <strain evidence="6">Lincoln</strain>
        <tissue evidence="6">Whole body</tissue>
    </source>
</reference>
<dbReference type="Proteomes" id="UP001168972">
    <property type="component" value="Unassembled WGS sequence"/>
</dbReference>
<keyword evidence="3" id="KW-1015">Disulfide bond</keyword>
<evidence type="ECO:0000256" key="5">
    <source>
        <dbReference type="ARBA" id="ARBA00039509"/>
    </source>
</evidence>
<dbReference type="SUPFAM" id="SSF47072">
    <property type="entry name" value="Cysteine alpha-hairpin motif"/>
    <property type="match status" value="1"/>
</dbReference>
<evidence type="ECO:0000256" key="3">
    <source>
        <dbReference type="ARBA" id="ARBA00023157"/>
    </source>
</evidence>
<dbReference type="Gene3D" id="1.10.287.1130">
    <property type="entry name" value="CytochromE C oxidase copper chaperone"/>
    <property type="match status" value="1"/>
</dbReference>
<comment type="caution">
    <text evidence="6">The sequence shown here is derived from an EMBL/GenBank/DDBJ whole genome shotgun (WGS) entry which is preliminary data.</text>
</comment>
<protein>
    <recommendedName>
        <fullName evidence="5">Coiled-coil-helix-coiled-coil-helix domain-containing protein 7</fullName>
    </recommendedName>
</protein>